<dbReference type="PANTHER" id="PTHR40590">
    <property type="entry name" value="CYTOPLASMIC PROTEIN-RELATED"/>
    <property type="match status" value="1"/>
</dbReference>
<dbReference type="InterPro" id="IPR002816">
    <property type="entry name" value="TraB/PrgY/GumN_fam"/>
</dbReference>
<evidence type="ECO:0000313" key="2">
    <source>
        <dbReference type="Proteomes" id="UP000464787"/>
    </source>
</evidence>
<dbReference type="KEGG" id="xyk:GT347_13140"/>
<name>A0A857J733_9BURK</name>
<dbReference type="AlphaFoldDB" id="A0A857J733"/>
<organism evidence="1 2">
    <name type="scientific">Xylophilus rhododendri</name>
    <dbReference type="NCBI Taxonomy" id="2697032"/>
    <lineage>
        <taxon>Bacteria</taxon>
        <taxon>Pseudomonadati</taxon>
        <taxon>Pseudomonadota</taxon>
        <taxon>Betaproteobacteria</taxon>
        <taxon>Burkholderiales</taxon>
        <taxon>Xylophilus</taxon>
    </lineage>
</organism>
<proteinExistence type="predicted"/>
<accession>A0A857J733</accession>
<dbReference type="PANTHER" id="PTHR40590:SF1">
    <property type="entry name" value="CYTOPLASMIC PROTEIN"/>
    <property type="match status" value="1"/>
</dbReference>
<gene>
    <name evidence="1" type="ORF">GT347_13140</name>
</gene>
<reference evidence="1 2" key="1">
    <citation type="submission" date="2020-01" db="EMBL/GenBank/DDBJ databases">
        <title>Genome sequencing of strain KACC 21265.</title>
        <authorList>
            <person name="Heo J."/>
            <person name="Kim S.-J."/>
            <person name="Kim J.-S."/>
            <person name="Hong S.-B."/>
            <person name="Kwon S.-W."/>
        </authorList>
    </citation>
    <scope>NUCLEOTIDE SEQUENCE [LARGE SCALE GENOMIC DNA]</scope>
    <source>
        <strain evidence="1 2">KACC 21265</strain>
    </source>
</reference>
<keyword evidence="2" id="KW-1185">Reference proteome</keyword>
<dbReference type="CDD" id="cd14789">
    <property type="entry name" value="Tiki"/>
    <property type="match status" value="1"/>
</dbReference>
<dbReference type="Pfam" id="PF01963">
    <property type="entry name" value="TraB_PrgY_gumN"/>
    <property type="match status" value="1"/>
</dbReference>
<protein>
    <recommendedName>
        <fullName evidence="3">TraB/GumN family protein</fullName>
    </recommendedName>
</protein>
<evidence type="ECO:0008006" key="3">
    <source>
        <dbReference type="Google" id="ProtNLM"/>
    </source>
</evidence>
<evidence type="ECO:0000313" key="1">
    <source>
        <dbReference type="EMBL" id="QHI98851.1"/>
    </source>
</evidence>
<dbReference type="RefSeq" id="WP_160552423.1">
    <property type="nucleotide sequence ID" value="NZ_CP047650.1"/>
</dbReference>
<dbReference type="EMBL" id="CP047650">
    <property type="protein sequence ID" value="QHI98851.1"/>
    <property type="molecule type" value="Genomic_DNA"/>
</dbReference>
<sequence length="242" mass="26412">MIFELDGGRIRVMGTLHLLPPGRQLPPWVRSAYDWSEAVFVEHSASDFLRLAQPEALPVEQQASAGLLKRLRDIAGPSPMALERMHRGAAVVMALASRLSGRPGADMALHDWAQQDGKPFGYVEQASEVLAVLDGIAESDWLEGIAAELARPQTSAQQLQGFYDAWRKGRLEQIAEASEQGLLSRPAIRQRMLLERNRAWAARYAAPQQRCLIAVGAAHLVGAGSFLETLAQASGGGMRRIV</sequence>
<dbReference type="Proteomes" id="UP000464787">
    <property type="component" value="Chromosome"/>
</dbReference>
<dbReference type="InterPro" id="IPR047111">
    <property type="entry name" value="YbaP-like"/>
</dbReference>